<dbReference type="Pfam" id="PF00672">
    <property type="entry name" value="HAMP"/>
    <property type="match status" value="1"/>
</dbReference>
<feature type="compositionally biased region" description="Low complexity" evidence="12">
    <location>
        <begin position="664"/>
        <end position="677"/>
    </location>
</feature>
<dbReference type="PANTHER" id="PTHR44936">
    <property type="entry name" value="SENSOR PROTEIN CREC"/>
    <property type="match status" value="1"/>
</dbReference>
<keyword evidence="11" id="KW-0902">Two-component regulatory system</keyword>
<dbReference type="Proteomes" id="UP000000844">
    <property type="component" value="Chromosome"/>
</dbReference>
<name>D3Q131_STANL</name>
<dbReference type="Gene3D" id="3.30.565.10">
    <property type="entry name" value="Histidine kinase-like ATPase, C-terminal domain"/>
    <property type="match status" value="1"/>
</dbReference>
<dbReference type="GO" id="GO:0005524">
    <property type="term" value="F:ATP binding"/>
    <property type="evidence" value="ECO:0007669"/>
    <property type="project" value="UniProtKB-KW"/>
</dbReference>
<proteinExistence type="predicted"/>
<dbReference type="STRING" id="446470.Snas_4130"/>
<evidence type="ECO:0000256" key="12">
    <source>
        <dbReference type="SAM" id="MobiDB-lite"/>
    </source>
</evidence>
<evidence type="ECO:0000259" key="13">
    <source>
        <dbReference type="PROSITE" id="PS50109"/>
    </source>
</evidence>
<dbReference type="InterPro" id="IPR036890">
    <property type="entry name" value="HATPase_C_sf"/>
</dbReference>
<keyword evidence="10" id="KW-1133">Transmembrane helix</keyword>
<dbReference type="PANTHER" id="PTHR44936:SF9">
    <property type="entry name" value="SENSOR PROTEIN CREC"/>
    <property type="match status" value="1"/>
</dbReference>
<keyword evidence="6" id="KW-0812">Transmembrane</keyword>
<reference evidence="14 15" key="1">
    <citation type="journal article" date="2009" name="Stand. Genomic Sci.">
        <title>Complete genome sequence of Stackebrandtia nassauensis type strain (LLR-40K-21).</title>
        <authorList>
            <person name="Munk C."/>
            <person name="Lapidus A."/>
            <person name="Copeland A."/>
            <person name="Jando M."/>
            <person name="Mayilraj S."/>
            <person name="Glavina Del Rio T."/>
            <person name="Nolan M."/>
            <person name="Chen F."/>
            <person name="Lucas S."/>
            <person name="Tice H."/>
            <person name="Cheng J.F."/>
            <person name="Han C."/>
            <person name="Detter J.C."/>
            <person name="Bruce D."/>
            <person name="Goodwin L."/>
            <person name="Chain P."/>
            <person name="Pitluck S."/>
            <person name="Goker M."/>
            <person name="Ovchinikova G."/>
            <person name="Pati A."/>
            <person name="Ivanova N."/>
            <person name="Mavromatis K."/>
            <person name="Chen A."/>
            <person name="Palaniappan K."/>
            <person name="Land M."/>
            <person name="Hauser L."/>
            <person name="Chang Y.J."/>
            <person name="Jeffries C.D."/>
            <person name="Bristow J."/>
            <person name="Eisen J.A."/>
            <person name="Markowitz V."/>
            <person name="Hugenholtz P."/>
            <person name="Kyrpides N.C."/>
            <person name="Klenk H.P."/>
        </authorList>
    </citation>
    <scope>NUCLEOTIDE SEQUENCE [LARGE SCALE GENOMIC DNA]</scope>
    <source>
        <strain evidence="15">DSM 44728 / CIP 108903 / NRRL B-16338 / NBRC 102104 / LLR-40K-21</strain>
    </source>
</reference>
<dbReference type="GO" id="GO:0004673">
    <property type="term" value="F:protein histidine kinase activity"/>
    <property type="evidence" value="ECO:0007669"/>
    <property type="project" value="UniProtKB-EC"/>
</dbReference>
<evidence type="ECO:0000256" key="4">
    <source>
        <dbReference type="ARBA" id="ARBA00022553"/>
    </source>
</evidence>
<dbReference type="Pfam" id="PF02518">
    <property type="entry name" value="HATPase_c"/>
    <property type="match status" value="1"/>
</dbReference>
<evidence type="ECO:0000313" key="15">
    <source>
        <dbReference type="Proteomes" id="UP000000844"/>
    </source>
</evidence>
<dbReference type="eggNOG" id="COG3290">
    <property type="taxonomic scope" value="Bacteria"/>
</dbReference>
<keyword evidence="15" id="KW-1185">Reference proteome</keyword>
<evidence type="ECO:0000256" key="9">
    <source>
        <dbReference type="ARBA" id="ARBA00022840"/>
    </source>
</evidence>
<evidence type="ECO:0000256" key="6">
    <source>
        <dbReference type="ARBA" id="ARBA00022692"/>
    </source>
</evidence>
<dbReference type="GO" id="GO:0000160">
    <property type="term" value="P:phosphorelay signal transduction system"/>
    <property type="evidence" value="ECO:0007669"/>
    <property type="project" value="UniProtKB-KW"/>
</dbReference>
<feature type="region of interest" description="Disordered" evidence="12">
    <location>
        <begin position="757"/>
        <end position="798"/>
    </location>
</feature>
<sequence>MRIRQKVALLVAAPLIAVMVFATLTVLTTGSEALEAERMRNLVSANKAAGSLAYQLQSERTLAVQALVNSTKDDKAEEFLNQQKDTDAAIERYRSSIRELTDVPSSTKINLDNVESGLDNLDDVRKRISEQKQGASAAAFIYRITIADLLSYRESVPQAGSVPSDVADRIRASNLLSRSIEYQSIQTETVLRALDRGELSSAAFQKITAANTGSTDALLTFNSLAPTEWREWLDRALAGDELSLTATMEDEALRSKPGKKIDIDPGDWAKGMNKRAEQYEGVQEDIDKAVVEEISTLRDQQFQLTYTQLGGVVVAVIIALLMAVWLGSPIVRGLRRLRDSAHQVATEGLPRAVAQLDDSTDLDGQTPEEFASRATPPVKVKGRDELADVGKAFNEVHQEAIRVAAHQALLRLHIGGMFIRLARRGHSLAGRLTNVLDEAERNEQDPDRLDRLFKLDHLVTLFGRTNDSLLVLGGAAPARVRRTHETVGDVLTAAQSQIEQYTRVQIGMVDEGVSIKANAVDDVVKLLAELLDNATQYSHHQVNVTARLLADRLVVQISDRGMGVPPDRMAQLNARLTSRKGLDLDSMQTMGLTVVSHIAARHGIHVELRAAAVGGTLAEVSLPVDIIDIEAAPKAITAMPEAVPEQKPTGIRNAPLFKRRPRQRGNNAGARSNAAARGKPDNSSRRPRSTGGLPQIRFDFGAVPTYPGHPPRMDRDDTPTETFPAVPRQRDKDRPRRMNVGGMRSYEDGWQAAQRATAPASNPVDDGLPKRDPMSRLVPGAMGPTSAEVPATHAAPAYRDPTAVGASYLAYAKTRPDKRSPFSPADDSRNES</sequence>
<gene>
    <name evidence="14" type="ordered locus">Snas_4130</name>
</gene>
<dbReference type="PROSITE" id="PS50109">
    <property type="entry name" value="HIS_KIN"/>
    <property type="match status" value="1"/>
</dbReference>
<dbReference type="GO" id="GO:0016020">
    <property type="term" value="C:membrane"/>
    <property type="evidence" value="ECO:0007669"/>
    <property type="project" value="UniProtKB-SubCell"/>
</dbReference>
<keyword evidence="7" id="KW-0547">Nucleotide-binding</keyword>
<feature type="region of interest" description="Disordered" evidence="12">
    <location>
        <begin position="812"/>
        <end position="832"/>
    </location>
</feature>
<dbReference type="AlphaFoldDB" id="D3Q131"/>
<dbReference type="InterPro" id="IPR003660">
    <property type="entry name" value="HAMP_dom"/>
</dbReference>
<evidence type="ECO:0000256" key="1">
    <source>
        <dbReference type="ARBA" id="ARBA00000085"/>
    </source>
</evidence>
<evidence type="ECO:0000256" key="8">
    <source>
        <dbReference type="ARBA" id="ARBA00022777"/>
    </source>
</evidence>
<keyword evidence="8 14" id="KW-0418">Kinase</keyword>
<evidence type="ECO:0000256" key="7">
    <source>
        <dbReference type="ARBA" id="ARBA00022741"/>
    </source>
</evidence>
<evidence type="ECO:0000256" key="3">
    <source>
        <dbReference type="ARBA" id="ARBA00012438"/>
    </source>
</evidence>
<evidence type="ECO:0000256" key="5">
    <source>
        <dbReference type="ARBA" id="ARBA00022679"/>
    </source>
</evidence>
<dbReference type="SMART" id="SM00387">
    <property type="entry name" value="HATPase_c"/>
    <property type="match status" value="1"/>
</dbReference>
<dbReference type="Gene3D" id="6.10.340.10">
    <property type="match status" value="1"/>
</dbReference>
<keyword evidence="4" id="KW-0597">Phosphoprotein</keyword>
<evidence type="ECO:0000313" key="14">
    <source>
        <dbReference type="EMBL" id="ADD43781.1"/>
    </source>
</evidence>
<accession>D3Q131</accession>
<comment type="catalytic activity">
    <reaction evidence="1">
        <text>ATP + protein L-histidine = ADP + protein N-phospho-L-histidine.</text>
        <dbReference type="EC" id="2.7.13.3"/>
    </reaction>
</comment>
<dbReference type="InterPro" id="IPR050980">
    <property type="entry name" value="2C_sensor_his_kinase"/>
</dbReference>
<dbReference type="InterPro" id="IPR003594">
    <property type="entry name" value="HATPase_dom"/>
</dbReference>
<dbReference type="Pfam" id="PF08376">
    <property type="entry name" value="NIT"/>
    <property type="match status" value="1"/>
</dbReference>
<keyword evidence="5" id="KW-0808">Transferase</keyword>
<comment type="subcellular location">
    <subcellularLocation>
        <location evidence="2">Membrane</location>
    </subcellularLocation>
</comment>
<dbReference type="KEGG" id="sna:Snas_4130"/>
<feature type="domain" description="Histidine kinase" evidence="13">
    <location>
        <begin position="523"/>
        <end position="626"/>
    </location>
</feature>
<dbReference type="SMART" id="SM00304">
    <property type="entry name" value="HAMP"/>
    <property type="match status" value="1"/>
</dbReference>
<organism evidence="14 15">
    <name type="scientific">Stackebrandtia nassauensis (strain DSM 44728 / CIP 108903 / NRRL B-16338 / NBRC 102104 / LLR-40K-21)</name>
    <dbReference type="NCBI Taxonomy" id="446470"/>
    <lineage>
        <taxon>Bacteria</taxon>
        <taxon>Bacillati</taxon>
        <taxon>Actinomycetota</taxon>
        <taxon>Actinomycetes</taxon>
        <taxon>Glycomycetales</taxon>
        <taxon>Glycomycetaceae</taxon>
        <taxon>Stackebrandtia</taxon>
    </lineage>
</organism>
<dbReference type="EMBL" id="CP001778">
    <property type="protein sequence ID" value="ADD43781.1"/>
    <property type="molecule type" value="Genomic_DNA"/>
</dbReference>
<evidence type="ECO:0000256" key="11">
    <source>
        <dbReference type="ARBA" id="ARBA00023012"/>
    </source>
</evidence>
<protein>
    <recommendedName>
        <fullName evidence="3">histidine kinase</fullName>
        <ecNumber evidence="3">2.7.13.3</ecNumber>
    </recommendedName>
</protein>
<feature type="region of interest" description="Disordered" evidence="12">
    <location>
        <begin position="640"/>
        <end position="739"/>
    </location>
</feature>
<keyword evidence="9" id="KW-0067">ATP-binding</keyword>
<dbReference type="InterPro" id="IPR005467">
    <property type="entry name" value="His_kinase_dom"/>
</dbReference>
<evidence type="ECO:0000256" key="10">
    <source>
        <dbReference type="ARBA" id="ARBA00022989"/>
    </source>
</evidence>
<dbReference type="EC" id="2.7.13.3" evidence="3"/>
<keyword evidence="10" id="KW-0472">Membrane</keyword>
<dbReference type="InterPro" id="IPR013587">
    <property type="entry name" value="Nitrate/nitrite_sensing"/>
</dbReference>
<dbReference type="HOGENOM" id="CLU_002554_3_1_11"/>
<dbReference type="SUPFAM" id="SSF55874">
    <property type="entry name" value="ATPase domain of HSP90 chaperone/DNA topoisomerase II/histidine kinase"/>
    <property type="match status" value="1"/>
</dbReference>
<evidence type="ECO:0000256" key="2">
    <source>
        <dbReference type="ARBA" id="ARBA00004370"/>
    </source>
</evidence>
<feature type="compositionally biased region" description="Basic and acidic residues" evidence="12">
    <location>
        <begin position="814"/>
        <end position="832"/>
    </location>
</feature>